<dbReference type="STRING" id="341036.SAMN05660649_01726"/>
<dbReference type="EMBL" id="FOOX01000005">
    <property type="protein sequence ID" value="SFG46632.1"/>
    <property type="molecule type" value="Genomic_DNA"/>
</dbReference>
<dbReference type="OrthoDB" id="2112157at2"/>
<dbReference type="PANTHER" id="PTHR38448:SF1">
    <property type="entry name" value="YLBF FAMILY REGULATOR"/>
    <property type="match status" value="1"/>
</dbReference>
<organism evidence="1 2">
    <name type="scientific">Desulfotruncus arcticus DSM 17038</name>
    <dbReference type="NCBI Taxonomy" id="1121424"/>
    <lineage>
        <taxon>Bacteria</taxon>
        <taxon>Bacillati</taxon>
        <taxon>Bacillota</taxon>
        <taxon>Clostridia</taxon>
        <taxon>Eubacteriales</taxon>
        <taxon>Desulfallaceae</taxon>
        <taxon>Desulfotruncus</taxon>
    </lineage>
</organism>
<dbReference type="InterPro" id="IPR023378">
    <property type="entry name" value="YheA/YmcA-like_dom_sf"/>
</dbReference>
<evidence type="ECO:0000313" key="2">
    <source>
        <dbReference type="Proteomes" id="UP000199337"/>
    </source>
</evidence>
<proteinExistence type="predicted"/>
<dbReference type="Gene3D" id="1.20.1500.10">
    <property type="entry name" value="YheA/YmcA-like"/>
    <property type="match status" value="1"/>
</dbReference>
<accession>A0A1I2S1C7</accession>
<protein>
    <submittedName>
        <fullName evidence="1">Cell fate regulator YlbF, YheA/YmcA/DUF963 family (Controls sporulation, competence, biofilm development)</fullName>
    </submittedName>
</protein>
<dbReference type="RefSeq" id="WP_092470666.1">
    <property type="nucleotide sequence ID" value="NZ_FOOX01000005.1"/>
</dbReference>
<evidence type="ECO:0000313" key="1">
    <source>
        <dbReference type="EMBL" id="SFG46632.1"/>
    </source>
</evidence>
<gene>
    <name evidence="1" type="ORF">SAMN05660649_01726</name>
</gene>
<dbReference type="Pfam" id="PF06133">
    <property type="entry name" value="Com_YlbF"/>
    <property type="match status" value="1"/>
</dbReference>
<keyword evidence="2" id="KW-1185">Reference proteome</keyword>
<dbReference type="InterPro" id="IPR010368">
    <property type="entry name" value="Com_YlbF"/>
</dbReference>
<sequence>MSILEKAYELGQEISTSKELTEMKNAEMAMMQDNEAQQIINEFNEKQKVYMDIQRKGEQLTDSQKEDVQVLEKKMLNNPLIYQFFAAQQNFEKILEEINNIIAKAISGNDHSCSDDCCSSCSGCGN</sequence>
<dbReference type="InterPro" id="IPR052767">
    <property type="entry name" value="Bact_com_dev_regulator"/>
</dbReference>
<reference evidence="2" key="1">
    <citation type="submission" date="2016-10" db="EMBL/GenBank/DDBJ databases">
        <authorList>
            <person name="Varghese N."/>
            <person name="Submissions S."/>
        </authorList>
    </citation>
    <scope>NUCLEOTIDE SEQUENCE [LARGE SCALE GENOMIC DNA]</scope>
    <source>
        <strain evidence="2">DSM 17038</strain>
    </source>
</reference>
<dbReference type="Proteomes" id="UP000199337">
    <property type="component" value="Unassembled WGS sequence"/>
</dbReference>
<dbReference type="PANTHER" id="PTHR38448">
    <property type="entry name" value="REGULATORY PROTEIN YLBF-RELATED"/>
    <property type="match status" value="1"/>
</dbReference>
<dbReference type="AlphaFoldDB" id="A0A1I2S1C7"/>
<name>A0A1I2S1C7_9FIRM</name>
<dbReference type="SUPFAM" id="SSF158622">
    <property type="entry name" value="YheA/YmcA-like"/>
    <property type="match status" value="1"/>
</dbReference>